<dbReference type="GO" id="GO:0008422">
    <property type="term" value="F:beta-glucosidase activity"/>
    <property type="evidence" value="ECO:0007669"/>
    <property type="project" value="UniProtKB-EC"/>
</dbReference>
<feature type="non-terminal residue" evidence="12">
    <location>
        <position position="1"/>
    </location>
</feature>
<protein>
    <recommendedName>
        <fullName evidence="4">beta-glucosidase</fullName>
        <ecNumber evidence="4">3.2.1.21</ecNumber>
    </recommendedName>
</protein>
<dbReference type="InterPro" id="IPR050288">
    <property type="entry name" value="Cellulose_deg_GH3"/>
</dbReference>
<sequence length="86" mass="9042">DTGSMAGAEISQLYPDFPPSAEEPPSVLRGFESVHLSPGKTKLVTIKLPVRLAVTLLQGWSKPQGPTGVLVGTSSHDFRLKGCIAA</sequence>
<evidence type="ECO:0000313" key="12">
    <source>
        <dbReference type="EMBL" id="KAF9511522.1"/>
    </source>
</evidence>
<proteinExistence type="inferred from homology"/>
<dbReference type="Gene3D" id="2.60.40.10">
    <property type="entry name" value="Immunoglobulins"/>
    <property type="match status" value="1"/>
</dbReference>
<comment type="catalytic activity">
    <reaction evidence="1">
        <text>Hydrolysis of terminal, non-reducing beta-D-glucosyl residues with release of beta-D-glucose.</text>
        <dbReference type="EC" id="3.2.1.21"/>
    </reaction>
</comment>
<keyword evidence="6" id="KW-0136">Cellulose degradation</keyword>
<keyword evidence="5" id="KW-0378">Hydrolase</keyword>
<dbReference type="PANTHER" id="PTHR42715">
    <property type="entry name" value="BETA-GLUCOSIDASE"/>
    <property type="match status" value="1"/>
</dbReference>
<evidence type="ECO:0000256" key="1">
    <source>
        <dbReference type="ARBA" id="ARBA00000448"/>
    </source>
</evidence>
<evidence type="ECO:0000256" key="3">
    <source>
        <dbReference type="ARBA" id="ARBA00005336"/>
    </source>
</evidence>
<dbReference type="Proteomes" id="UP000886523">
    <property type="component" value="Unassembled WGS sequence"/>
</dbReference>
<organism evidence="12 13">
    <name type="scientific">Hydnum rufescens UP504</name>
    <dbReference type="NCBI Taxonomy" id="1448309"/>
    <lineage>
        <taxon>Eukaryota</taxon>
        <taxon>Fungi</taxon>
        <taxon>Dikarya</taxon>
        <taxon>Basidiomycota</taxon>
        <taxon>Agaricomycotina</taxon>
        <taxon>Agaricomycetes</taxon>
        <taxon>Cantharellales</taxon>
        <taxon>Hydnaceae</taxon>
        <taxon>Hydnum</taxon>
    </lineage>
</organism>
<keyword evidence="9" id="KW-0624">Polysaccharide degradation</keyword>
<dbReference type="InterPro" id="IPR013783">
    <property type="entry name" value="Ig-like_fold"/>
</dbReference>
<evidence type="ECO:0000256" key="4">
    <source>
        <dbReference type="ARBA" id="ARBA00012744"/>
    </source>
</evidence>
<dbReference type="EMBL" id="MU128999">
    <property type="protein sequence ID" value="KAF9511522.1"/>
    <property type="molecule type" value="Genomic_DNA"/>
</dbReference>
<dbReference type="SMART" id="SM01217">
    <property type="entry name" value="Fn3_like"/>
    <property type="match status" value="1"/>
</dbReference>
<evidence type="ECO:0000256" key="10">
    <source>
        <dbReference type="SAM" id="MobiDB-lite"/>
    </source>
</evidence>
<evidence type="ECO:0000256" key="2">
    <source>
        <dbReference type="ARBA" id="ARBA00004987"/>
    </source>
</evidence>
<keyword evidence="7" id="KW-0119">Carbohydrate metabolism</keyword>
<dbReference type="OrthoDB" id="416222at2759"/>
<comment type="caution">
    <text evidence="12">The sequence shown here is derived from an EMBL/GenBank/DDBJ whole genome shotgun (WGS) entry which is preliminary data.</text>
</comment>
<comment type="pathway">
    <text evidence="2">Glycan metabolism; cellulose degradation.</text>
</comment>
<dbReference type="PANTHER" id="PTHR42715:SF2">
    <property type="entry name" value="BETA-GLUCOSIDASE F-RELATED"/>
    <property type="match status" value="1"/>
</dbReference>
<feature type="domain" description="Fibronectin type III-like" evidence="11">
    <location>
        <begin position="9"/>
        <end position="75"/>
    </location>
</feature>
<comment type="similarity">
    <text evidence="3">Belongs to the glycosyl hydrolase 3 family.</text>
</comment>
<reference evidence="12" key="1">
    <citation type="journal article" date="2020" name="Nat. Commun.">
        <title>Large-scale genome sequencing of mycorrhizal fungi provides insights into the early evolution of symbiotic traits.</title>
        <authorList>
            <person name="Miyauchi S."/>
            <person name="Kiss E."/>
            <person name="Kuo A."/>
            <person name="Drula E."/>
            <person name="Kohler A."/>
            <person name="Sanchez-Garcia M."/>
            <person name="Morin E."/>
            <person name="Andreopoulos B."/>
            <person name="Barry K.W."/>
            <person name="Bonito G."/>
            <person name="Buee M."/>
            <person name="Carver A."/>
            <person name="Chen C."/>
            <person name="Cichocki N."/>
            <person name="Clum A."/>
            <person name="Culley D."/>
            <person name="Crous P.W."/>
            <person name="Fauchery L."/>
            <person name="Girlanda M."/>
            <person name="Hayes R.D."/>
            <person name="Keri Z."/>
            <person name="LaButti K."/>
            <person name="Lipzen A."/>
            <person name="Lombard V."/>
            <person name="Magnuson J."/>
            <person name="Maillard F."/>
            <person name="Murat C."/>
            <person name="Nolan M."/>
            <person name="Ohm R.A."/>
            <person name="Pangilinan J."/>
            <person name="Pereira M.F."/>
            <person name="Perotto S."/>
            <person name="Peter M."/>
            <person name="Pfister S."/>
            <person name="Riley R."/>
            <person name="Sitrit Y."/>
            <person name="Stielow J.B."/>
            <person name="Szollosi G."/>
            <person name="Zifcakova L."/>
            <person name="Stursova M."/>
            <person name="Spatafora J.W."/>
            <person name="Tedersoo L."/>
            <person name="Vaario L.M."/>
            <person name="Yamada A."/>
            <person name="Yan M."/>
            <person name="Wang P."/>
            <person name="Xu J."/>
            <person name="Bruns T."/>
            <person name="Baldrian P."/>
            <person name="Vilgalys R."/>
            <person name="Dunand C."/>
            <person name="Henrissat B."/>
            <person name="Grigoriev I.V."/>
            <person name="Hibbett D."/>
            <person name="Nagy L.G."/>
            <person name="Martin F.M."/>
        </authorList>
    </citation>
    <scope>NUCLEOTIDE SEQUENCE</scope>
    <source>
        <strain evidence="12">UP504</strain>
    </source>
</reference>
<evidence type="ECO:0000313" key="13">
    <source>
        <dbReference type="Proteomes" id="UP000886523"/>
    </source>
</evidence>
<dbReference type="InterPro" id="IPR026891">
    <property type="entry name" value="Fn3-like"/>
</dbReference>
<feature type="region of interest" description="Disordered" evidence="10">
    <location>
        <begin position="1"/>
        <end position="25"/>
    </location>
</feature>
<evidence type="ECO:0000256" key="7">
    <source>
        <dbReference type="ARBA" id="ARBA00023277"/>
    </source>
</evidence>
<evidence type="ECO:0000256" key="9">
    <source>
        <dbReference type="ARBA" id="ARBA00023326"/>
    </source>
</evidence>
<name>A0A9P6DRW8_9AGAM</name>
<evidence type="ECO:0000256" key="5">
    <source>
        <dbReference type="ARBA" id="ARBA00022801"/>
    </source>
</evidence>
<keyword evidence="13" id="KW-1185">Reference proteome</keyword>
<evidence type="ECO:0000259" key="11">
    <source>
        <dbReference type="SMART" id="SM01217"/>
    </source>
</evidence>
<dbReference type="GO" id="GO:0030245">
    <property type="term" value="P:cellulose catabolic process"/>
    <property type="evidence" value="ECO:0007669"/>
    <property type="project" value="UniProtKB-KW"/>
</dbReference>
<dbReference type="AlphaFoldDB" id="A0A9P6DRW8"/>
<accession>A0A9P6DRW8</accession>
<keyword evidence="8" id="KW-0326">Glycosidase</keyword>
<evidence type="ECO:0000256" key="6">
    <source>
        <dbReference type="ARBA" id="ARBA00023001"/>
    </source>
</evidence>
<dbReference type="EC" id="3.2.1.21" evidence="4"/>
<gene>
    <name evidence="12" type="ORF">BS47DRAFT_1298808</name>
</gene>
<evidence type="ECO:0000256" key="8">
    <source>
        <dbReference type="ARBA" id="ARBA00023295"/>
    </source>
</evidence>
<dbReference type="Pfam" id="PF14310">
    <property type="entry name" value="Fn3-like"/>
    <property type="match status" value="1"/>
</dbReference>